<sequence length="731" mass="75582">MRVALAAVVAVVLLAAGGVIAWSLRSPATIARISAAAGGTITTDEGVSVRFGPGAVSVDTQVRIVPRPSVEPPDGLTWLAEPVAVSLDEGTLRTAATVTLPLRAKAKDGGLVTVVSRDGNRVWSSEGGVVDLDAGTITTTVGHLTIVSAGRAVVAAPDRAGAGAGAYGAPDPDCGTTRSDRWTAHVEGGAVKTCVAAGAADRSALLRVVSDSASGRFAELGGYPQLAVVQPNRASAADTVWRKLAETDRDYTFLPGRGMLDVSLPGNYNSIDFVARTGPDVAVAEYLVDVMSSAFVPAEVTVQAVRCALALPPDGLDGRLASCVIDAFDAVRILPEGVSENQARADRADVRGSVIAAMQGLTGAVASRPAVDDQWRVIARRGPVIPRKALNEPGGSLPAAVVTTQERLYAAAARDSLTDALPPSGLTFANTGLTGPRVTGAVAALVTTPPLRWPCDETSRDGYVYGLADPGLATYPARLADLGLPAEDVGIVRQTAGQGQDFRLCIALDGTWTSLVAGLPPGEFPAAEASKLAGPVTCSSSAPANAFVPPDATCRSVARADLDGDGRTDTLLLFHRGDRWTARAVLAAGRTSDVLLPFGRPAVLETIDLDGEPGEEVALQTGSTVHLLSLTSDGLVLIDQRFETASTLARTAGLGCSDINRDGRPELVSGSADYTRDPATGAIMTAATAETRWTWHGKTLHQAETIRRHLTGPQASAAAAPPHRDITCTWR</sequence>
<dbReference type="Proteomes" id="UP000598996">
    <property type="component" value="Unassembled WGS sequence"/>
</dbReference>
<evidence type="ECO:0000313" key="2">
    <source>
        <dbReference type="Proteomes" id="UP000598996"/>
    </source>
</evidence>
<comment type="caution">
    <text evidence="1">The sequence shown here is derived from an EMBL/GenBank/DDBJ whole genome shotgun (WGS) entry which is preliminary data.</text>
</comment>
<dbReference type="SUPFAM" id="SSF69318">
    <property type="entry name" value="Integrin alpha N-terminal domain"/>
    <property type="match status" value="1"/>
</dbReference>
<dbReference type="RefSeq" id="WP_202995810.1">
    <property type="nucleotide sequence ID" value="NZ_JAENHO010000010.1"/>
</dbReference>
<organism evidence="1 2">
    <name type="scientific">Paractinoplanes lichenicola</name>
    <dbReference type="NCBI Taxonomy" id="2802976"/>
    <lineage>
        <taxon>Bacteria</taxon>
        <taxon>Bacillati</taxon>
        <taxon>Actinomycetota</taxon>
        <taxon>Actinomycetes</taxon>
        <taxon>Micromonosporales</taxon>
        <taxon>Micromonosporaceae</taxon>
        <taxon>Paractinoplanes</taxon>
    </lineage>
</organism>
<name>A0ABS1VXE5_9ACTN</name>
<dbReference type="InterPro" id="IPR028994">
    <property type="entry name" value="Integrin_alpha_N"/>
</dbReference>
<protein>
    <recommendedName>
        <fullName evidence="3">VCBS repeat-containing protein</fullName>
    </recommendedName>
</protein>
<keyword evidence="2" id="KW-1185">Reference proteome</keyword>
<gene>
    <name evidence="1" type="ORF">JKJ07_33150</name>
</gene>
<evidence type="ECO:0000313" key="1">
    <source>
        <dbReference type="EMBL" id="MBL7259174.1"/>
    </source>
</evidence>
<evidence type="ECO:0008006" key="3">
    <source>
        <dbReference type="Google" id="ProtNLM"/>
    </source>
</evidence>
<proteinExistence type="predicted"/>
<reference evidence="1 2" key="1">
    <citation type="submission" date="2021-01" db="EMBL/GenBank/DDBJ databases">
        <title>Actinoplanes sp. nov. LDG1-01 isolated from lichen.</title>
        <authorList>
            <person name="Saeng-In P."/>
            <person name="Phongsopitanun W."/>
            <person name="Kanchanasin P."/>
            <person name="Yuki M."/>
            <person name="Kudo T."/>
            <person name="Ohkuma M."/>
            <person name="Tanasupawat S."/>
        </authorList>
    </citation>
    <scope>NUCLEOTIDE SEQUENCE [LARGE SCALE GENOMIC DNA]</scope>
    <source>
        <strain evidence="1 2">LDG1-01</strain>
    </source>
</reference>
<dbReference type="EMBL" id="JAENHO010000010">
    <property type="protein sequence ID" value="MBL7259174.1"/>
    <property type="molecule type" value="Genomic_DNA"/>
</dbReference>
<accession>A0ABS1VXE5</accession>